<dbReference type="InterPro" id="IPR051702">
    <property type="entry name" value="SH3_domain_YSC84-like"/>
</dbReference>
<feature type="signal peptide" evidence="1">
    <location>
        <begin position="1"/>
        <end position="23"/>
    </location>
</feature>
<evidence type="ECO:0000256" key="1">
    <source>
        <dbReference type="SAM" id="SignalP"/>
    </source>
</evidence>
<keyword evidence="4" id="KW-1185">Reference proteome</keyword>
<dbReference type="Pfam" id="PF04366">
    <property type="entry name" value="Ysc84"/>
    <property type="match status" value="1"/>
</dbReference>
<name>A0ABT1QTZ6_9GAMM</name>
<dbReference type="InterPro" id="IPR007461">
    <property type="entry name" value="Ysc84_actin-binding"/>
</dbReference>
<dbReference type="PANTHER" id="PTHR15629">
    <property type="entry name" value="SH3YL1 PROTEIN"/>
    <property type="match status" value="1"/>
</dbReference>
<evidence type="ECO:0000259" key="2">
    <source>
        <dbReference type="Pfam" id="PF04366"/>
    </source>
</evidence>
<dbReference type="CDD" id="cd11524">
    <property type="entry name" value="SYLF"/>
    <property type="match status" value="1"/>
</dbReference>
<dbReference type="EMBL" id="JANFQO010000012">
    <property type="protein sequence ID" value="MCQ4165775.1"/>
    <property type="molecule type" value="Genomic_DNA"/>
</dbReference>
<keyword evidence="1" id="KW-0732">Signal</keyword>
<sequence length="230" mass="24022">MSRTAARFLILLSSLLLAGAALAGETEAKRAREATRVLDEIMQAPDRRIPTNLLAEAQAIAVIPDLIKAGLVVGGRRGHGLIVVKGADGTWSNPSFITMTGGSVGFQAGVQSTDVVLVFRSKRGVDSIVHGKFTLGADASAAAGPVGRSAQASTDAQLKAEIYSYSRARGLFAGVALDGSVISIDHDSNQAVFGSGVTPRRIFEGGVANVPEVVVDFRDRLEEYTAQSAE</sequence>
<proteinExistence type="predicted"/>
<reference evidence="3" key="1">
    <citation type="submission" date="2022-07" db="EMBL/GenBank/DDBJ databases">
        <title>Tahibacter sp., a new gammaproteobacterium isolated from the silt sample collected at pig farm.</title>
        <authorList>
            <person name="Chen H."/>
        </authorList>
    </citation>
    <scope>NUCLEOTIDE SEQUENCE</scope>
    <source>
        <strain evidence="3">P2K</strain>
    </source>
</reference>
<dbReference type="Proteomes" id="UP001165498">
    <property type="component" value="Unassembled WGS sequence"/>
</dbReference>
<protein>
    <submittedName>
        <fullName evidence="3">Lipid-binding SYLF domain-containing protein</fullName>
    </submittedName>
</protein>
<comment type="caution">
    <text evidence="3">The sequence shown here is derived from an EMBL/GenBank/DDBJ whole genome shotgun (WGS) entry which is preliminary data.</text>
</comment>
<organism evidence="3 4">
    <name type="scientific">Tahibacter harae</name>
    <dbReference type="NCBI Taxonomy" id="2963937"/>
    <lineage>
        <taxon>Bacteria</taxon>
        <taxon>Pseudomonadati</taxon>
        <taxon>Pseudomonadota</taxon>
        <taxon>Gammaproteobacteria</taxon>
        <taxon>Lysobacterales</taxon>
        <taxon>Rhodanobacteraceae</taxon>
        <taxon>Tahibacter</taxon>
    </lineage>
</organism>
<gene>
    <name evidence="3" type="ORF">NM961_13725</name>
</gene>
<feature type="domain" description="Ysc84 actin-binding" evidence="2">
    <location>
        <begin position="100"/>
        <end position="222"/>
    </location>
</feature>
<evidence type="ECO:0000313" key="4">
    <source>
        <dbReference type="Proteomes" id="UP001165498"/>
    </source>
</evidence>
<accession>A0ABT1QTZ6</accession>
<dbReference type="PANTHER" id="PTHR15629:SF2">
    <property type="entry name" value="SH3 DOMAIN-CONTAINING YSC84-LIKE PROTEIN 1"/>
    <property type="match status" value="1"/>
</dbReference>
<feature type="chain" id="PRO_5046820793" evidence="1">
    <location>
        <begin position="24"/>
        <end position="230"/>
    </location>
</feature>
<evidence type="ECO:0000313" key="3">
    <source>
        <dbReference type="EMBL" id="MCQ4165775.1"/>
    </source>
</evidence>